<dbReference type="eggNOG" id="COG1064">
    <property type="taxonomic scope" value="Bacteria"/>
</dbReference>
<evidence type="ECO:0000259" key="1">
    <source>
        <dbReference type="Pfam" id="PF00107"/>
    </source>
</evidence>
<evidence type="ECO:0000313" key="4">
    <source>
        <dbReference type="Proteomes" id="UP000022835"/>
    </source>
</evidence>
<dbReference type="RefSeq" id="WP_036339032.1">
    <property type="nucleotide sequence ID" value="NZ_JALN02000001.1"/>
</dbReference>
<feature type="domain" description="Alcohol dehydrogenase-like N-terminal" evidence="2">
    <location>
        <begin position="28"/>
        <end position="141"/>
    </location>
</feature>
<keyword evidence="4" id="KW-1185">Reference proteome</keyword>
<dbReference type="InterPro" id="IPR051397">
    <property type="entry name" value="Zn-ADH-like_protein"/>
</dbReference>
<evidence type="ECO:0000259" key="2">
    <source>
        <dbReference type="Pfam" id="PF08240"/>
    </source>
</evidence>
<dbReference type="PANTHER" id="PTHR43677">
    <property type="entry name" value="SHORT-CHAIN DEHYDROGENASE/REDUCTASE"/>
    <property type="match status" value="1"/>
</dbReference>
<dbReference type="Pfam" id="PF00107">
    <property type="entry name" value="ADH_zinc_N"/>
    <property type="match status" value="1"/>
</dbReference>
<dbReference type="InterPro" id="IPR036291">
    <property type="entry name" value="NAD(P)-bd_dom_sf"/>
</dbReference>
<dbReference type="InterPro" id="IPR013149">
    <property type="entry name" value="ADH-like_C"/>
</dbReference>
<dbReference type="Gene3D" id="3.40.50.720">
    <property type="entry name" value="NAD(P)-binding Rossmann-like Domain"/>
    <property type="match status" value="1"/>
</dbReference>
<dbReference type="STRING" id="1440774.Y900_003445"/>
<dbReference type="AlphaFoldDB" id="A0A064CCE3"/>
<name>A0A064CCE3_9MYCO</name>
<evidence type="ECO:0000313" key="3">
    <source>
        <dbReference type="EMBL" id="KDE98020.1"/>
    </source>
</evidence>
<dbReference type="SUPFAM" id="SSF51735">
    <property type="entry name" value="NAD(P)-binding Rossmann-fold domains"/>
    <property type="match status" value="1"/>
</dbReference>
<accession>A0A064CCE3</accession>
<dbReference type="InterPro" id="IPR013154">
    <property type="entry name" value="ADH-like_N"/>
</dbReference>
<protein>
    <submittedName>
        <fullName evidence="3">Alcohol dehydrogenase</fullName>
    </submittedName>
</protein>
<dbReference type="Pfam" id="PF08240">
    <property type="entry name" value="ADH_N"/>
    <property type="match status" value="1"/>
</dbReference>
<dbReference type="Gene3D" id="3.90.180.10">
    <property type="entry name" value="Medium-chain alcohol dehydrogenases, catalytic domain"/>
    <property type="match status" value="1"/>
</dbReference>
<dbReference type="Proteomes" id="UP000022835">
    <property type="component" value="Unassembled WGS sequence"/>
</dbReference>
<dbReference type="SUPFAM" id="SSF50129">
    <property type="entry name" value="GroES-like"/>
    <property type="match status" value="1"/>
</dbReference>
<dbReference type="GO" id="GO:0016491">
    <property type="term" value="F:oxidoreductase activity"/>
    <property type="evidence" value="ECO:0007669"/>
    <property type="project" value="TreeGrafter"/>
</dbReference>
<comment type="caution">
    <text evidence="3">The sequence shown here is derived from an EMBL/GenBank/DDBJ whole genome shotgun (WGS) entry which is preliminary data.</text>
</comment>
<reference evidence="3" key="1">
    <citation type="submission" date="2014-05" db="EMBL/GenBank/DDBJ databases">
        <title>Genome sequence of Mycobacterium aromaticivorans strain JS19b1T (= DSM 45407T).</title>
        <authorList>
            <person name="Kwak Y."/>
            <person name="Park G.-S."/>
            <person name="Li Q.X."/>
            <person name="Lee S.-E."/>
            <person name="Shin J.-H."/>
        </authorList>
    </citation>
    <scope>NUCLEOTIDE SEQUENCE [LARGE SCALE GENOMIC DNA]</scope>
    <source>
        <strain evidence="3">JS19b1</strain>
    </source>
</reference>
<gene>
    <name evidence="3" type="ORF">Y900_003445</name>
</gene>
<dbReference type="EMBL" id="JALN02000001">
    <property type="protein sequence ID" value="KDE98020.1"/>
    <property type="molecule type" value="Genomic_DNA"/>
</dbReference>
<dbReference type="OrthoDB" id="9787435at2"/>
<dbReference type="InterPro" id="IPR011032">
    <property type="entry name" value="GroES-like_sf"/>
</dbReference>
<sequence>MKAALLEAFGWPEPPLNITEVQDPSIGTGEVLVDVLATCVAPYAAEVFSGARRYPLEPPVISGVGGIGRVVAAGPDATRLAPGDLVWCDSTVRSRDDAVAPDITLQGWSSAGEGGLRLSRHFHDGPFAERMAVPTENAVALGRVAAEDLPRWTALGILLVPYGGLLAAGLQAGETVLISGATGNFGSAGVAVALAMGAAAVVCPGRNAAVLADLERIFGDRVRTVRLTGAADVDTAAMRAAAPDAVDVVLDLLPPSAGTAPVRAAAMAVRPYGRVILMGGVGMLGGEDLALPYPWLMRNSITLRGQWMYPRTANHRLIQLIRSGLLDLGHERVTTFGLDRANEAVAHAAAHPGPFDRTVLMPHNSCTKGS</sequence>
<organism evidence="3 4">
    <name type="scientific">Mycolicibacterium aromaticivorans JS19b1 = JCM 16368</name>
    <dbReference type="NCBI Taxonomy" id="1440774"/>
    <lineage>
        <taxon>Bacteria</taxon>
        <taxon>Bacillati</taxon>
        <taxon>Actinomycetota</taxon>
        <taxon>Actinomycetes</taxon>
        <taxon>Mycobacteriales</taxon>
        <taxon>Mycobacteriaceae</taxon>
        <taxon>Mycolicibacterium</taxon>
    </lineage>
</organism>
<proteinExistence type="predicted"/>
<dbReference type="PANTHER" id="PTHR43677:SF4">
    <property type="entry name" value="QUINONE OXIDOREDUCTASE-LIKE PROTEIN 2"/>
    <property type="match status" value="1"/>
</dbReference>
<feature type="domain" description="Alcohol dehydrogenase-like C-terminal" evidence="1">
    <location>
        <begin position="186"/>
        <end position="321"/>
    </location>
</feature>